<proteinExistence type="predicted"/>
<dbReference type="InterPro" id="IPR013320">
    <property type="entry name" value="ConA-like_dom_sf"/>
</dbReference>
<keyword evidence="2" id="KW-1015">Disulfide bond</keyword>
<reference evidence="4" key="1">
    <citation type="submission" date="2022-10" db="EMBL/GenBank/DDBJ databases">
        <title>Luteolibacter sp. GHJ8, whole genome shotgun sequencing project.</title>
        <authorList>
            <person name="Zhao G."/>
            <person name="Shen L."/>
        </authorList>
    </citation>
    <scope>NUCLEOTIDE SEQUENCE</scope>
    <source>
        <strain evidence="4">GHJ8</strain>
    </source>
</reference>
<sequence length="791" mass="81037">MTRNNPGRTRAARSTALSGVLKKAVLLGFLGLGAADLQAQQLVHRWSFTNLNDSVGTANATLNGTASVSGGQLVIPGGAARTNFAALPIGATIASSDSLTVEAWFTSTTNQNWAKVWMFGTPQANEAATGYIDFTPFTGITNNPPSTGFKAPAGAQTNTRGGTNPAALGTGTQIHSVAVFDDAANEIRLYLNGTLADSEVWNGTISQLGNTTQNYLGAAVFYGDPCLNGSINEFRVWKGAMSAARVSANSTAGPDTVPPHDPRISVPGTVAATSSGGAISVNVPVTNEGSANSLSITGATLAGQDAASFGVTSTLPLNVAPGATSNLVLSFNPDGFTGNFTATVEIASSDPFNASKIVNLQVQVALPDIAVTTPGAYGPVARTAPQQSYSLQISNTGQGELAIIDAIFIAGNTAPTHFQQFDVTRDFVSEGALIVAPGGNTNLAFTFNPGGVHSGAKTGILRIFSDDPDQNEAQIDIPITVNVTGAQSESPPVLAHRWSFTTDGSDSVGSAAAVLNGTASVSGGNLVLAGTGVRTNHATIPIGYTIASASSITVEAWFTPANATQTWSKLWMFGTPGSSGEQSTYIDFTPRSGITGDAPSSSFRSPSGEINTRAEPNPPALVANVQRHAVVVYDSVADLISIYLDGQLADSVAWVGEIYELGNTTDNFIGGAVFFGDQDWAGTVNEMRIWRGAFTSANAAVSSSSGTEQLPDLNAVPSSVKIGSVTISGGNIVIGGVTGLVSGQSYHLQTGTLLNDFVAVPGSTFTGGGAIPVVPVNGPRRFVRIVDGAAP</sequence>
<comment type="caution">
    <text evidence="4">The sequence shown here is derived from an EMBL/GenBank/DDBJ whole genome shotgun (WGS) entry which is preliminary data.</text>
</comment>
<dbReference type="EMBL" id="JAPDDR010000003">
    <property type="protein sequence ID" value="MCW1913208.1"/>
    <property type="molecule type" value="Genomic_DNA"/>
</dbReference>
<evidence type="ECO:0000313" key="5">
    <source>
        <dbReference type="Proteomes" id="UP001165653"/>
    </source>
</evidence>
<evidence type="ECO:0000256" key="1">
    <source>
        <dbReference type="ARBA" id="ARBA00022729"/>
    </source>
</evidence>
<evidence type="ECO:0000256" key="2">
    <source>
        <dbReference type="ARBA" id="ARBA00023157"/>
    </source>
</evidence>
<dbReference type="InterPro" id="IPR013783">
    <property type="entry name" value="Ig-like_fold"/>
</dbReference>
<dbReference type="SMART" id="SM00560">
    <property type="entry name" value="LamGL"/>
    <property type="match status" value="1"/>
</dbReference>
<dbReference type="SUPFAM" id="SSF49899">
    <property type="entry name" value="Concanavalin A-like lectins/glucanases"/>
    <property type="match status" value="2"/>
</dbReference>
<organism evidence="4 5">
    <name type="scientific">Luteolibacter rhizosphaerae</name>
    <dbReference type="NCBI Taxonomy" id="2989719"/>
    <lineage>
        <taxon>Bacteria</taxon>
        <taxon>Pseudomonadati</taxon>
        <taxon>Verrucomicrobiota</taxon>
        <taxon>Verrucomicrobiia</taxon>
        <taxon>Verrucomicrobiales</taxon>
        <taxon>Verrucomicrobiaceae</taxon>
        <taxon>Luteolibacter</taxon>
    </lineage>
</organism>
<evidence type="ECO:0000313" key="4">
    <source>
        <dbReference type="EMBL" id="MCW1913208.1"/>
    </source>
</evidence>
<name>A0ABT3G040_9BACT</name>
<keyword evidence="1" id="KW-0732">Signal</keyword>
<keyword evidence="5" id="KW-1185">Reference proteome</keyword>
<gene>
    <name evidence="4" type="ORF">OJ996_06475</name>
</gene>
<dbReference type="Gene3D" id="2.60.40.10">
    <property type="entry name" value="Immunoglobulins"/>
    <property type="match status" value="2"/>
</dbReference>
<dbReference type="Gene3D" id="2.60.120.200">
    <property type="match status" value="2"/>
</dbReference>
<dbReference type="InterPro" id="IPR006558">
    <property type="entry name" value="LamG-like"/>
</dbReference>
<evidence type="ECO:0000259" key="3">
    <source>
        <dbReference type="SMART" id="SM00560"/>
    </source>
</evidence>
<accession>A0ABT3G040</accession>
<feature type="domain" description="LamG-like jellyroll fold" evidence="3">
    <location>
        <begin position="97"/>
        <end position="244"/>
    </location>
</feature>
<dbReference type="RefSeq" id="WP_264512430.1">
    <property type="nucleotide sequence ID" value="NZ_JAPDDR010000003.1"/>
</dbReference>
<dbReference type="Proteomes" id="UP001165653">
    <property type="component" value="Unassembled WGS sequence"/>
</dbReference>
<dbReference type="Pfam" id="PF13385">
    <property type="entry name" value="Laminin_G_3"/>
    <property type="match status" value="2"/>
</dbReference>
<protein>
    <recommendedName>
        <fullName evidence="3">LamG-like jellyroll fold domain-containing protein</fullName>
    </recommendedName>
</protein>